<accession>A0A0N4V5A5</accession>
<proteinExistence type="predicted"/>
<dbReference type="WBParaSite" id="EVEC_0000539501-mRNA-1">
    <property type="protein sequence ID" value="EVEC_0000539501-mRNA-1"/>
    <property type="gene ID" value="EVEC_0000539501"/>
</dbReference>
<sequence length="223" mass="25850">MTDKQKTEIPDSDTLIVSCFSPPQNADKTGGGTRRSSNLEEARRRIETIFSFEETLVDLERLTLGVNDKKRLKRAERKSNRSSCNQKVVKDQTCQAPNPIACQPSVSGCQGASKHKRIRYQPYIRPKFYWHIFVNARLTNSFTLEDELRHIKLDADVEDIRRLVFFSSTSNNSLDATDVSNWKIFYFLMDDIRMIGEYISGYCGYCRKKFILAAAFDHEHYNR</sequence>
<dbReference type="AlphaFoldDB" id="A0A0N4V5A5"/>
<dbReference type="Proteomes" id="UP000274131">
    <property type="component" value="Unassembled WGS sequence"/>
</dbReference>
<reference evidence="4" key="1">
    <citation type="submission" date="2017-02" db="UniProtKB">
        <authorList>
            <consortium name="WormBaseParasite"/>
        </authorList>
    </citation>
    <scope>IDENTIFICATION</scope>
</reference>
<feature type="region of interest" description="Disordered" evidence="1">
    <location>
        <begin position="1"/>
        <end position="39"/>
    </location>
</feature>
<keyword evidence="3" id="KW-1185">Reference proteome</keyword>
<evidence type="ECO:0000313" key="4">
    <source>
        <dbReference type="WBParaSite" id="EVEC_0000539501-mRNA-1"/>
    </source>
</evidence>
<evidence type="ECO:0000313" key="3">
    <source>
        <dbReference type="Proteomes" id="UP000274131"/>
    </source>
</evidence>
<evidence type="ECO:0000313" key="2">
    <source>
        <dbReference type="EMBL" id="VDD90275.1"/>
    </source>
</evidence>
<name>A0A0N4V5A5_ENTVE</name>
<protein>
    <submittedName>
        <fullName evidence="4">C2H2-type domain-containing protein</fullName>
    </submittedName>
</protein>
<organism evidence="4">
    <name type="scientific">Enterobius vermicularis</name>
    <name type="common">Human pinworm</name>
    <dbReference type="NCBI Taxonomy" id="51028"/>
    <lineage>
        <taxon>Eukaryota</taxon>
        <taxon>Metazoa</taxon>
        <taxon>Ecdysozoa</taxon>
        <taxon>Nematoda</taxon>
        <taxon>Chromadorea</taxon>
        <taxon>Rhabditida</taxon>
        <taxon>Spirurina</taxon>
        <taxon>Oxyuridomorpha</taxon>
        <taxon>Oxyuroidea</taxon>
        <taxon>Oxyuridae</taxon>
        <taxon>Enterobius</taxon>
    </lineage>
</organism>
<reference evidence="2 3" key="2">
    <citation type="submission" date="2018-10" db="EMBL/GenBank/DDBJ databases">
        <authorList>
            <consortium name="Pathogen Informatics"/>
        </authorList>
    </citation>
    <scope>NUCLEOTIDE SEQUENCE [LARGE SCALE GENOMIC DNA]</scope>
</reference>
<evidence type="ECO:0000256" key="1">
    <source>
        <dbReference type="SAM" id="MobiDB-lite"/>
    </source>
</evidence>
<gene>
    <name evidence="2" type="ORF">EVEC_LOCUS5026</name>
</gene>
<dbReference type="EMBL" id="UXUI01008030">
    <property type="protein sequence ID" value="VDD90275.1"/>
    <property type="molecule type" value="Genomic_DNA"/>
</dbReference>